<dbReference type="AlphaFoldDB" id="A0A6I4ILQ5"/>
<accession>A0A6I4ILQ5</accession>
<sequence length="55" mass="6353">MGRRNETNRKAHKKKADDKKNRDKEAKNALKEKKKAILMKFNQDKNESGPTPISS</sequence>
<comment type="caution">
    <text evidence="2">The sequence shown here is derived from an EMBL/GenBank/DDBJ whole genome shotgun (WGS) entry which is preliminary data.</text>
</comment>
<feature type="region of interest" description="Disordered" evidence="1">
    <location>
        <begin position="1"/>
        <end position="55"/>
    </location>
</feature>
<dbReference type="EMBL" id="WQLW01000006">
    <property type="protein sequence ID" value="MVO09431.1"/>
    <property type="molecule type" value="Genomic_DNA"/>
</dbReference>
<proteinExistence type="predicted"/>
<organism evidence="2 3">
    <name type="scientific">Flavobacterium profundi</name>
    <dbReference type="NCBI Taxonomy" id="1774945"/>
    <lineage>
        <taxon>Bacteria</taxon>
        <taxon>Pseudomonadati</taxon>
        <taxon>Bacteroidota</taxon>
        <taxon>Flavobacteriia</taxon>
        <taxon>Flavobacteriales</taxon>
        <taxon>Flavobacteriaceae</taxon>
        <taxon>Flavobacterium</taxon>
    </lineage>
</organism>
<name>A0A6I4ILQ5_9FLAO</name>
<gene>
    <name evidence="2" type="ORF">GOQ30_09700</name>
</gene>
<dbReference type="Proteomes" id="UP000431264">
    <property type="component" value="Unassembled WGS sequence"/>
</dbReference>
<protein>
    <submittedName>
        <fullName evidence="2">Uncharacterized protein</fullName>
    </submittedName>
</protein>
<evidence type="ECO:0000313" key="2">
    <source>
        <dbReference type="EMBL" id="MVO09431.1"/>
    </source>
</evidence>
<dbReference type="RefSeq" id="WP_157504229.1">
    <property type="nucleotide sequence ID" value="NZ_VDCZ01000006.1"/>
</dbReference>
<reference evidence="3" key="1">
    <citation type="submission" date="2019-05" db="EMBL/GenBank/DDBJ databases">
        <title>Flavobacterium profundi sp. nov., isolated from a deep-sea seamount.</title>
        <authorList>
            <person name="Zhang D.-C."/>
        </authorList>
    </citation>
    <scope>NUCLEOTIDE SEQUENCE [LARGE SCALE GENOMIC DNA]</scope>
    <source>
        <strain evidence="3">TP390</strain>
    </source>
</reference>
<evidence type="ECO:0000313" key="3">
    <source>
        <dbReference type="Proteomes" id="UP000431264"/>
    </source>
</evidence>
<keyword evidence="3" id="KW-1185">Reference proteome</keyword>
<evidence type="ECO:0000256" key="1">
    <source>
        <dbReference type="SAM" id="MobiDB-lite"/>
    </source>
</evidence>
<feature type="compositionally biased region" description="Basic and acidic residues" evidence="1">
    <location>
        <begin position="1"/>
        <end position="31"/>
    </location>
</feature>